<dbReference type="EMBL" id="JABEVQ010000006">
    <property type="protein sequence ID" value="NWN92257.1"/>
    <property type="molecule type" value="Genomic_DNA"/>
</dbReference>
<dbReference type="Proteomes" id="UP000536442">
    <property type="component" value="Unassembled WGS sequence"/>
</dbReference>
<evidence type="ECO:0000313" key="1">
    <source>
        <dbReference type="EMBL" id="NWN92257.1"/>
    </source>
</evidence>
<dbReference type="AlphaFoldDB" id="A0A851HTB6"/>
<evidence type="ECO:0008006" key="3">
    <source>
        <dbReference type="Google" id="ProtNLM"/>
    </source>
</evidence>
<reference evidence="1 2" key="1">
    <citation type="submission" date="2020-03" db="EMBL/GenBank/DDBJ databases">
        <title>Metagenomic, metatranscriptomic, and metabolomic analyses revealed the key microbes and metabolic features during the fermentation of ganjang, Korean traditional soy sauce.</title>
        <authorList>
            <person name="Chun B.H."/>
            <person name="Jeon C.O."/>
        </authorList>
    </citation>
    <scope>NUCLEOTIDE SEQUENCE [LARGE SCALE GENOMIC DNA]</scope>
    <source>
        <strain evidence="1 2">KG14</strain>
    </source>
</reference>
<sequence length="287" mass="32715">MNVELKPIAESKVRQLGGEIFGVVFRDRRGRFATISEMGFVTWLDDDKAEPEAARAQSGHGGEPVAAYRYRVIGDPQGWEYSSEPLFGPESGPGPKEEYQALTLDQLLSELNDTHPQTPRPEAEPVFWWDGDLSDLDDCVSKEQSAYHTIPLYTQPQPAQQGSVPEDWQDIIDRIVPDLSPEPDQERYPAEWALFVDRQRIRRELSMLSTKTTSASSEWVRCEERLPTEADADRWGEIYCWIHGQVARCSVGWLIECCESNYFTLNKAEWMPTGIKPPQPPREQEGE</sequence>
<protein>
    <recommendedName>
        <fullName evidence="3">DUF551 domain-containing protein</fullName>
    </recommendedName>
</protein>
<name>A0A851HTB6_9GAMM</name>
<organism evidence="1 2">
    <name type="scientific">Marinobacter adhaerens</name>
    <dbReference type="NCBI Taxonomy" id="1033846"/>
    <lineage>
        <taxon>Bacteria</taxon>
        <taxon>Pseudomonadati</taxon>
        <taxon>Pseudomonadota</taxon>
        <taxon>Gammaproteobacteria</taxon>
        <taxon>Pseudomonadales</taxon>
        <taxon>Marinobacteraceae</taxon>
        <taxon>Marinobacter</taxon>
    </lineage>
</organism>
<comment type="caution">
    <text evidence="1">The sequence shown here is derived from an EMBL/GenBank/DDBJ whole genome shotgun (WGS) entry which is preliminary data.</text>
</comment>
<keyword evidence="2" id="KW-1185">Reference proteome</keyword>
<gene>
    <name evidence="1" type="ORF">HLV39_12215</name>
</gene>
<accession>A0A851HTB6</accession>
<evidence type="ECO:0000313" key="2">
    <source>
        <dbReference type="Proteomes" id="UP000536442"/>
    </source>
</evidence>
<proteinExistence type="predicted"/>